<proteinExistence type="predicted"/>
<dbReference type="Proteomes" id="UP000276133">
    <property type="component" value="Unassembled WGS sequence"/>
</dbReference>
<keyword evidence="4" id="KW-1185">Reference proteome</keyword>
<organism evidence="3 4">
    <name type="scientific">Brachionus plicatilis</name>
    <name type="common">Marine rotifer</name>
    <name type="synonym">Brachionus muelleri</name>
    <dbReference type="NCBI Taxonomy" id="10195"/>
    <lineage>
        <taxon>Eukaryota</taxon>
        <taxon>Metazoa</taxon>
        <taxon>Spiralia</taxon>
        <taxon>Gnathifera</taxon>
        <taxon>Rotifera</taxon>
        <taxon>Eurotatoria</taxon>
        <taxon>Monogononta</taxon>
        <taxon>Pseudotrocha</taxon>
        <taxon>Ploima</taxon>
        <taxon>Brachionidae</taxon>
        <taxon>Brachionus</taxon>
    </lineage>
</organism>
<evidence type="ECO:0000256" key="1">
    <source>
        <dbReference type="PROSITE-ProRule" id="PRU00047"/>
    </source>
</evidence>
<dbReference type="EMBL" id="REGN01004394">
    <property type="protein sequence ID" value="RNA17697.1"/>
    <property type="molecule type" value="Genomic_DNA"/>
</dbReference>
<keyword evidence="1" id="KW-0479">Metal-binding</keyword>
<evidence type="ECO:0000313" key="3">
    <source>
        <dbReference type="EMBL" id="RNA17697.1"/>
    </source>
</evidence>
<dbReference type="AlphaFoldDB" id="A0A3M7R279"/>
<keyword evidence="1" id="KW-0862">Zinc</keyword>
<sequence length="226" mass="25810">MKISDKRDTQGNNDDMVIDESILEIPNGPFTTKFACADLIRYYQTSDSKNDYNGLINLLNHIKPDMSIIRLNLFVKNETYFLSVTVSSMEDYEHLNKDNSIQIKEINGNNILTLSVVNNPQTFILAIQNVSQSFQLKNNVEAINECKTKYNFKDIKRRTRLDGVPTNTLVATVNDEKSFVESIKNGVIIRNKIYQAEPWIFKPLQCLKCGDIGHKALDCDTPDYTC</sequence>
<dbReference type="InterPro" id="IPR001878">
    <property type="entry name" value="Znf_CCHC"/>
</dbReference>
<feature type="domain" description="CCHC-type" evidence="2">
    <location>
        <begin position="206"/>
        <end position="219"/>
    </location>
</feature>
<accession>A0A3M7R279</accession>
<keyword evidence="1" id="KW-0863">Zinc-finger</keyword>
<dbReference type="GO" id="GO:0003676">
    <property type="term" value="F:nucleic acid binding"/>
    <property type="evidence" value="ECO:0007669"/>
    <property type="project" value="InterPro"/>
</dbReference>
<evidence type="ECO:0000259" key="2">
    <source>
        <dbReference type="PROSITE" id="PS50158"/>
    </source>
</evidence>
<comment type="caution">
    <text evidence="3">The sequence shown here is derived from an EMBL/GenBank/DDBJ whole genome shotgun (WGS) entry which is preliminary data.</text>
</comment>
<dbReference type="OrthoDB" id="10421322at2759"/>
<dbReference type="GO" id="GO:0008270">
    <property type="term" value="F:zinc ion binding"/>
    <property type="evidence" value="ECO:0007669"/>
    <property type="project" value="UniProtKB-KW"/>
</dbReference>
<name>A0A3M7R279_BRAPC</name>
<dbReference type="PROSITE" id="PS50158">
    <property type="entry name" value="ZF_CCHC"/>
    <property type="match status" value="1"/>
</dbReference>
<gene>
    <name evidence="3" type="ORF">BpHYR1_035238</name>
</gene>
<reference evidence="3 4" key="1">
    <citation type="journal article" date="2018" name="Sci. Rep.">
        <title>Genomic signatures of local adaptation to the degree of environmental predictability in rotifers.</title>
        <authorList>
            <person name="Franch-Gras L."/>
            <person name="Hahn C."/>
            <person name="Garcia-Roger E.M."/>
            <person name="Carmona M.J."/>
            <person name="Serra M."/>
            <person name="Gomez A."/>
        </authorList>
    </citation>
    <scope>NUCLEOTIDE SEQUENCE [LARGE SCALE GENOMIC DNA]</scope>
    <source>
        <strain evidence="3">HYR1</strain>
    </source>
</reference>
<evidence type="ECO:0000313" key="4">
    <source>
        <dbReference type="Proteomes" id="UP000276133"/>
    </source>
</evidence>
<protein>
    <recommendedName>
        <fullName evidence="2">CCHC-type domain-containing protein</fullName>
    </recommendedName>
</protein>